<dbReference type="eggNOG" id="KOG0157">
    <property type="taxonomic scope" value="Eukaryota"/>
</dbReference>
<keyword evidence="3" id="KW-0812">Transmembrane</keyword>
<evidence type="ECO:0000256" key="7">
    <source>
        <dbReference type="PIRSR" id="PIRSR602401-1"/>
    </source>
</evidence>
<evidence type="ECO:0000256" key="6">
    <source>
        <dbReference type="ARBA" id="ARBA00023004"/>
    </source>
</evidence>
<dbReference type="GO" id="GO:0016020">
    <property type="term" value="C:membrane"/>
    <property type="evidence" value="ECO:0007669"/>
    <property type="project" value="UniProtKB-SubCell"/>
</dbReference>
<dbReference type="SUPFAM" id="SSF48264">
    <property type="entry name" value="Cytochrome P450"/>
    <property type="match status" value="1"/>
</dbReference>
<keyword evidence="8" id="KW-0503">Monooxygenase</keyword>
<keyword evidence="5" id="KW-1133">Transmembrane helix</keyword>
<sequence length="334" mass="37209">MENILLPLSIIVPTSFIVALIFHAFKFKLSNASSKANLPPGSFGWPIIGETFAFLNQTQEKFAGYRICFGAHITSRGFLKTEAVVRNAVSMDCMVQEHLKLHWDGKSRVEVYHLAQLLVMTLSSSFFTGLQDNQERSAKLTRLTNEKKAAMSSGANEIKINDIMSHLLFNPDPTGRFMPENEVADKVMGLMMGGFHSPSMATSFLVKYLGEGPDICDKVQTDLELTLHIARSKESGSTNKNTENFGAPEVFDTSRFENGKAPQAHSNFPFGSGPRICPGKEYARLQLLCFLHRLVTRYKFQVLNPCAKIAGGMNPVPEEGFHIRLQPYIWRGGN</sequence>
<evidence type="ECO:0000256" key="2">
    <source>
        <dbReference type="ARBA" id="ARBA00010617"/>
    </source>
</evidence>
<reference evidence="9 10" key="1">
    <citation type="journal article" date="2013" name="Nat. Genet.">
        <title>The high-quality draft genome of peach (Prunus persica) identifies unique patterns of genetic diversity, domestication and genome evolution.</title>
        <authorList>
            <consortium name="International Peach Genome Initiative"/>
            <person name="Verde I."/>
            <person name="Abbott A.G."/>
            <person name="Scalabrin S."/>
            <person name="Jung S."/>
            <person name="Shu S."/>
            <person name="Marroni F."/>
            <person name="Zhebentyayeva T."/>
            <person name="Dettori M.T."/>
            <person name="Grimwood J."/>
            <person name="Cattonaro F."/>
            <person name="Zuccolo A."/>
            <person name="Rossini L."/>
            <person name="Jenkins J."/>
            <person name="Vendramin E."/>
            <person name="Meisel L.A."/>
            <person name="Decroocq V."/>
            <person name="Sosinski B."/>
            <person name="Prochnik S."/>
            <person name="Mitros T."/>
            <person name="Policriti A."/>
            <person name="Cipriani G."/>
            <person name="Dondini L."/>
            <person name="Ficklin S."/>
            <person name="Goodstein D.M."/>
            <person name="Xuan P."/>
            <person name="Del Fabbro C."/>
            <person name="Aramini V."/>
            <person name="Copetti D."/>
            <person name="Gonzalez S."/>
            <person name="Horner D.S."/>
            <person name="Falchi R."/>
            <person name="Lucas S."/>
            <person name="Mica E."/>
            <person name="Maldonado J."/>
            <person name="Lazzari B."/>
            <person name="Bielenberg D."/>
            <person name="Pirona R."/>
            <person name="Miculan M."/>
            <person name="Barakat A."/>
            <person name="Testolin R."/>
            <person name="Stella A."/>
            <person name="Tartarini S."/>
            <person name="Tonutti P."/>
            <person name="Arus P."/>
            <person name="Orellana A."/>
            <person name="Wells C."/>
            <person name="Main D."/>
            <person name="Vizzotto G."/>
            <person name="Silva H."/>
            <person name="Salamini F."/>
            <person name="Schmutz J."/>
            <person name="Morgante M."/>
            <person name="Rokhsar D.S."/>
        </authorList>
    </citation>
    <scope>NUCLEOTIDE SEQUENCE [LARGE SCALE GENOMIC DNA]</scope>
    <source>
        <strain evidence="10">cv. Nemared</strain>
    </source>
</reference>
<dbReference type="Pfam" id="PF00067">
    <property type="entry name" value="p450"/>
    <property type="match status" value="2"/>
</dbReference>
<dbReference type="PANTHER" id="PTHR24286">
    <property type="entry name" value="CYTOCHROME P450 26"/>
    <property type="match status" value="1"/>
</dbReference>
<comment type="cofactor">
    <cofactor evidence="7">
        <name>heme</name>
        <dbReference type="ChEBI" id="CHEBI:30413"/>
    </cofactor>
</comment>
<keyword evidence="8" id="KW-0560">Oxidoreductase</keyword>
<protein>
    <recommendedName>
        <fullName evidence="11">Cytochrome P450</fullName>
    </recommendedName>
</protein>
<dbReference type="PROSITE" id="PS00086">
    <property type="entry name" value="CYTOCHROME_P450"/>
    <property type="match status" value="1"/>
</dbReference>
<dbReference type="OMA" id="RICFGAH"/>
<keyword evidence="4 7" id="KW-0479">Metal-binding</keyword>
<evidence type="ECO:0000256" key="4">
    <source>
        <dbReference type="ARBA" id="ARBA00022723"/>
    </source>
</evidence>
<name>M5XQS6_PRUPE</name>
<evidence type="ECO:0000313" key="9">
    <source>
        <dbReference type="EMBL" id="ONI31588.1"/>
    </source>
</evidence>
<organism evidence="9 10">
    <name type="scientific">Prunus persica</name>
    <name type="common">Peach</name>
    <name type="synonym">Amygdalus persica</name>
    <dbReference type="NCBI Taxonomy" id="3760"/>
    <lineage>
        <taxon>Eukaryota</taxon>
        <taxon>Viridiplantae</taxon>
        <taxon>Streptophyta</taxon>
        <taxon>Embryophyta</taxon>
        <taxon>Tracheophyta</taxon>
        <taxon>Spermatophyta</taxon>
        <taxon>Magnoliopsida</taxon>
        <taxon>eudicotyledons</taxon>
        <taxon>Gunneridae</taxon>
        <taxon>Pentapetalae</taxon>
        <taxon>rosids</taxon>
        <taxon>fabids</taxon>
        <taxon>Rosales</taxon>
        <taxon>Rosaceae</taxon>
        <taxon>Amygdaloideae</taxon>
        <taxon>Amygdaleae</taxon>
        <taxon>Prunus</taxon>
    </lineage>
</organism>
<comment type="subcellular location">
    <subcellularLocation>
        <location evidence="1">Membrane</location>
        <topology evidence="1">Single-pass membrane protein</topology>
    </subcellularLocation>
</comment>
<gene>
    <name evidence="9" type="ORF">PRUPE_1G321100</name>
</gene>
<dbReference type="GO" id="GO:0016705">
    <property type="term" value="F:oxidoreductase activity, acting on paired donors, with incorporation or reduction of molecular oxygen"/>
    <property type="evidence" value="ECO:0007669"/>
    <property type="project" value="InterPro"/>
</dbReference>
<dbReference type="InterPro" id="IPR001128">
    <property type="entry name" value="Cyt_P450"/>
</dbReference>
<dbReference type="PANTHER" id="PTHR24286:SF88">
    <property type="entry name" value="BETA-AMYRIN 28-OXIDASE-LIKE"/>
    <property type="match status" value="1"/>
</dbReference>
<proteinExistence type="inferred from homology"/>
<keyword evidence="5" id="KW-0472">Membrane</keyword>
<dbReference type="Gene3D" id="1.10.630.10">
    <property type="entry name" value="Cytochrome P450"/>
    <property type="match status" value="2"/>
</dbReference>
<dbReference type="InterPro" id="IPR036396">
    <property type="entry name" value="Cyt_P450_sf"/>
</dbReference>
<dbReference type="InterPro" id="IPR017972">
    <property type="entry name" value="Cyt_P450_CS"/>
</dbReference>
<dbReference type="Proteomes" id="UP000006882">
    <property type="component" value="Chromosome G1"/>
</dbReference>
<dbReference type="AlphaFoldDB" id="M5XQS6"/>
<evidence type="ECO:0000256" key="8">
    <source>
        <dbReference type="RuleBase" id="RU000461"/>
    </source>
</evidence>
<feature type="binding site" description="axial binding residue" evidence="7">
    <location>
        <position position="277"/>
    </location>
    <ligand>
        <name>heme</name>
        <dbReference type="ChEBI" id="CHEBI:30413"/>
    </ligand>
    <ligandPart>
        <name>Fe</name>
        <dbReference type="ChEBI" id="CHEBI:18248"/>
    </ligandPart>
</feature>
<dbReference type="GO" id="GO:0020037">
    <property type="term" value="F:heme binding"/>
    <property type="evidence" value="ECO:0007669"/>
    <property type="project" value="InterPro"/>
</dbReference>
<evidence type="ECO:0008006" key="11">
    <source>
        <dbReference type="Google" id="ProtNLM"/>
    </source>
</evidence>
<evidence type="ECO:0000256" key="5">
    <source>
        <dbReference type="ARBA" id="ARBA00022989"/>
    </source>
</evidence>
<dbReference type="EMBL" id="CM007651">
    <property type="protein sequence ID" value="ONI31588.1"/>
    <property type="molecule type" value="Genomic_DNA"/>
</dbReference>
<accession>M5XQS6</accession>
<dbReference type="GO" id="GO:0005506">
    <property type="term" value="F:iron ion binding"/>
    <property type="evidence" value="ECO:0007669"/>
    <property type="project" value="InterPro"/>
</dbReference>
<dbReference type="InterPro" id="IPR002401">
    <property type="entry name" value="Cyt_P450_E_grp-I"/>
</dbReference>
<evidence type="ECO:0000313" key="10">
    <source>
        <dbReference type="Proteomes" id="UP000006882"/>
    </source>
</evidence>
<evidence type="ECO:0000256" key="1">
    <source>
        <dbReference type="ARBA" id="ARBA00004167"/>
    </source>
</evidence>
<comment type="similarity">
    <text evidence="2 8">Belongs to the cytochrome P450 family.</text>
</comment>
<dbReference type="HOGENOM" id="CLU_001570_15_5_1"/>
<dbReference type="Gramene" id="ONI31588">
    <property type="protein sequence ID" value="ONI31588"/>
    <property type="gene ID" value="PRUPE_1G321100"/>
</dbReference>
<evidence type="ECO:0000256" key="3">
    <source>
        <dbReference type="ARBA" id="ARBA00022692"/>
    </source>
</evidence>
<dbReference type="GO" id="GO:0004497">
    <property type="term" value="F:monooxygenase activity"/>
    <property type="evidence" value="ECO:0000318"/>
    <property type="project" value="GO_Central"/>
</dbReference>
<dbReference type="PRINTS" id="PR00463">
    <property type="entry name" value="EP450I"/>
</dbReference>
<keyword evidence="10" id="KW-1185">Reference proteome</keyword>
<keyword evidence="7 8" id="KW-0349">Heme</keyword>
<keyword evidence="6 7" id="KW-0408">Iron</keyword>